<dbReference type="Pfam" id="PF17482">
    <property type="entry name" value="Phage_sheath_1C"/>
    <property type="match status" value="1"/>
</dbReference>
<dbReference type="InterPro" id="IPR007067">
    <property type="entry name" value="Tail_sheath"/>
</dbReference>
<organism evidence="4 5">
    <name type="scientific">Achromobacter denitrificans</name>
    <name type="common">Alcaligenes denitrificans</name>
    <dbReference type="NCBI Taxonomy" id="32002"/>
    <lineage>
        <taxon>Bacteria</taxon>
        <taxon>Pseudomonadati</taxon>
        <taxon>Pseudomonadota</taxon>
        <taxon>Betaproteobacteria</taxon>
        <taxon>Burkholderiales</taxon>
        <taxon>Alcaligenaceae</taxon>
        <taxon>Achromobacter</taxon>
    </lineage>
</organism>
<dbReference type="PIRSF" id="PIRSF007349">
    <property type="entry name" value="Tsp_L"/>
    <property type="match status" value="1"/>
</dbReference>
<protein>
    <submittedName>
        <fullName evidence="4">Phage tail sheath subtilisin-like domain-containing protein</fullName>
    </submittedName>
</protein>
<feature type="domain" description="Tail sheath protein subtilisin-like" evidence="2">
    <location>
        <begin position="207"/>
        <end position="367"/>
    </location>
</feature>
<comment type="similarity">
    <text evidence="1">Belongs to the myoviridae tail sheath protein family.</text>
</comment>
<dbReference type="Proteomes" id="UP000509782">
    <property type="component" value="Chromosome"/>
</dbReference>
<dbReference type="EMBL" id="CP054569">
    <property type="protein sequence ID" value="QKQ45714.1"/>
    <property type="molecule type" value="Genomic_DNA"/>
</dbReference>
<dbReference type="Pfam" id="PF04984">
    <property type="entry name" value="Phage_sheath_1"/>
    <property type="match status" value="1"/>
</dbReference>
<dbReference type="InterPro" id="IPR035089">
    <property type="entry name" value="Phage_sheath_subtilisin"/>
</dbReference>
<evidence type="ECO:0000313" key="4">
    <source>
        <dbReference type="EMBL" id="QKQ45714.1"/>
    </source>
</evidence>
<dbReference type="InterPro" id="IPR020287">
    <property type="entry name" value="Tail_sheath_C"/>
</dbReference>
<feature type="domain" description="Tail sheath protein C-terminal" evidence="3">
    <location>
        <begin position="377"/>
        <end position="488"/>
    </location>
</feature>
<sequence>MPDNIIYNTIPTDIRTPGQYVEIDNLKAQTGLPSLTRRILVMGNLLPSAQAEPLTLYRVNSGDEGARLFGRGSVLHEMLRLVRNANRTSDVWAIGVEDLSAGVAATKTITVTGPASTAGTIALYINGQKLSIGVAAGDAASVVATAIAAVVNAYGNGPVTAAAADDVVTLTARHKGAFTQGIGVLVNFYDDEVLPSGLVLDIADGIGGTGNPDAADVLAAISDEWFYTVITPWSDAANMALCEAEFDSRFGGMDMRTGHLFTGIAGTHAALTTYGSARNNEHSTFIGVKNPPQAPYLWGAVLAAVSEFSGAIDPARPLQTLDLPGLLAPRPKDRFRREERNLLLHDGCSTFTVSQDGIVQIERVVTTYQTNAWGIEDVSYLDVETVWTADYMRYAFRVAVAMNFPRHKLADDGTDFDPSQPIATPSMIAGVILATGKDLEKAGLLENFEEFKKALRVVRSMVDRNRVNAVIPPDLVNQFRVFAGSIQFIL</sequence>
<dbReference type="AlphaFoldDB" id="A0A6J5I1E7"/>
<gene>
    <name evidence="4" type="ORF">FOC81_02930</name>
</gene>
<dbReference type="RefSeq" id="WP_174715709.1">
    <property type="nucleotide sequence ID" value="NZ_CADIKP010000028.1"/>
</dbReference>
<evidence type="ECO:0000259" key="3">
    <source>
        <dbReference type="Pfam" id="PF17482"/>
    </source>
</evidence>
<reference evidence="4 5" key="1">
    <citation type="submission" date="2020-05" db="EMBL/GenBank/DDBJ databases">
        <title>FDA dAtabase for Regulatory Grade micrObial Sequences (FDA-ARGOS): Supporting development and validation of Infectious Disease Dx tests.</title>
        <authorList>
            <person name="Sproer C."/>
            <person name="Gronow S."/>
            <person name="Severitt S."/>
            <person name="Schroder I."/>
            <person name="Tallon L."/>
            <person name="Sadzewicz L."/>
            <person name="Zhao X."/>
            <person name="Vavikolanu K."/>
            <person name="Mehta A."/>
            <person name="Aluvathingal J."/>
            <person name="Nadendla S."/>
            <person name="Myers T."/>
            <person name="Yan Y."/>
            <person name="Sichtig H."/>
        </authorList>
    </citation>
    <scope>NUCLEOTIDE SEQUENCE [LARGE SCALE GENOMIC DNA]</scope>
    <source>
        <strain evidence="4 5">FDAARGOS_787</strain>
    </source>
</reference>
<evidence type="ECO:0000313" key="5">
    <source>
        <dbReference type="Proteomes" id="UP000509782"/>
    </source>
</evidence>
<name>A0A6J5I1E7_ACHDE</name>
<accession>A0A6J5I1E7</accession>
<proteinExistence type="inferred from homology"/>
<evidence type="ECO:0000259" key="2">
    <source>
        <dbReference type="Pfam" id="PF04984"/>
    </source>
</evidence>
<evidence type="ECO:0000256" key="1">
    <source>
        <dbReference type="ARBA" id="ARBA00008005"/>
    </source>
</evidence>